<sequence>MTLKSKGENVGKAVADDKGEFTAPVRFTTIDPGRHVVRAECGITLLGNVDVTLSSSSGGTTSTLVVLVFFLLIGATMLRRQFVGLRATA</sequence>
<keyword evidence="1" id="KW-0812">Transmembrane</keyword>
<dbReference type="AlphaFoldDB" id="A0A563EWQ4"/>
<proteinExistence type="predicted"/>
<keyword evidence="1" id="KW-1133">Transmembrane helix</keyword>
<accession>A0A563EWQ4</accession>
<evidence type="ECO:0000256" key="1">
    <source>
        <dbReference type="SAM" id="Phobius"/>
    </source>
</evidence>
<protein>
    <submittedName>
        <fullName evidence="2">Uncharacterized protein</fullName>
    </submittedName>
</protein>
<evidence type="ECO:0000313" key="2">
    <source>
        <dbReference type="EMBL" id="TWP52002.1"/>
    </source>
</evidence>
<feature type="transmembrane region" description="Helical" evidence="1">
    <location>
        <begin position="59"/>
        <end position="78"/>
    </location>
</feature>
<dbReference type="Proteomes" id="UP000316639">
    <property type="component" value="Unassembled WGS sequence"/>
</dbReference>
<reference evidence="2 3" key="1">
    <citation type="submission" date="2019-07" db="EMBL/GenBank/DDBJ databases">
        <title>Lentzea xizangensis sp. nov., isolated from Qinghai-Tibetan Plateau Soils.</title>
        <authorList>
            <person name="Huang J."/>
        </authorList>
    </citation>
    <scope>NUCLEOTIDE SEQUENCE [LARGE SCALE GENOMIC DNA]</scope>
    <source>
        <strain evidence="2 3">FXJ1.1311</strain>
    </source>
</reference>
<keyword evidence="3" id="KW-1185">Reference proteome</keyword>
<gene>
    <name evidence="2" type="ORF">FKR81_13825</name>
</gene>
<name>A0A563EWQ4_9PSEU</name>
<dbReference type="OrthoDB" id="3630109at2"/>
<comment type="caution">
    <text evidence="2">The sequence shown here is derived from an EMBL/GenBank/DDBJ whole genome shotgun (WGS) entry which is preliminary data.</text>
</comment>
<evidence type="ECO:0000313" key="3">
    <source>
        <dbReference type="Proteomes" id="UP000316639"/>
    </source>
</evidence>
<keyword evidence="1" id="KW-0472">Membrane</keyword>
<organism evidence="2 3">
    <name type="scientific">Lentzea tibetensis</name>
    <dbReference type="NCBI Taxonomy" id="2591470"/>
    <lineage>
        <taxon>Bacteria</taxon>
        <taxon>Bacillati</taxon>
        <taxon>Actinomycetota</taxon>
        <taxon>Actinomycetes</taxon>
        <taxon>Pseudonocardiales</taxon>
        <taxon>Pseudonocardiaceae</taxon>
        <taxon>Lentzea</taxon>
    </lineage>
</organism>
<dbReference type="EMBL" id="VOBR01000007">
    <property type="protein sequence ID" value="TWP52002.1"/>
    <property type="molecule type" value="Genomic_DNA"/>
</dbReference>